<dbReference type="InterPro" id="IPR014222">
    <property type="entry name" value="Cyt_c_oxidase_su2"/>
</dbReference>
<keyword evidence="11 17" id="KW-0472">Membrane</keyword>
<comment type="cofactor">
    <cofactor evidence="15">
        <name>Cu cation</name>
        <dbReference type="ChEBI" id="CHEBI:23378"/>
    </cofactor>
    <text evidence="15">Binds a copper A center.</text>
</comment>
<evidence type="ECO:0000256" key="12">
    <source>
        <dbReference type="ARBA" id="ARBA00024688"/>
    </source>
</evidence>
<evidence type="ECO:0000256" key="1">
    <source>
        <dbReference type="ARBA" id="ARBA00004141"/>
    </source>
</evidence>
<protein>
    <recommendedName>
        <fullName evidence="15">Cytochrome c oxidase subunit 2</fullName>
        <ecNumber evidence="15">7.1.1.9</ecNumber>
    </recommendedName>
</protein>
<dbReference type="Pfam" id="PF00116">
    <property type="entry name" value="COX2"/>
    <property type="match status" value="1"/>
</dbReference>
<comment type="similarity">
    <text evidence="2 14">Belongs to the cytochrome c oxidase subunit 2 family.</text>
</comment>
<dbReference type="InterPro" id="IPR045187">
    <property type="entry name" value="CcO_II"/>
</dbReference>
<dbReference type="PRINTS" id="PR01166">
    <property type="entry name" value="CYCOXIDASEII"/>
</dbReference>
<keyword evidence="18" id="KW-0732">Signal</keyword>
<dbReference type="InterPro" id="IPR036257">
    <property type="entry name" value="Cyt_c_oxidase_su2_TM_sf"/>
</dbReference>
<evidence type="ECO:0000256" key="17">
    <source>
        <dbReference type="SAM" id="Phobius"/>
    </source>
</evidence>
<evidence type="ECO:0000256" key="7">
    <source>
        <dbReference type="ARBA" id="ARBA00022967"/>
    </source>
</evidence>
<dbReference type="PROSITE" id="PS50999">
    <property type="entry name" value="COX2_TM"/>
    <property type="match status" value="1"/>
</dbReference>
<feature type="chain" id="PRO_5046344508" description="Cytochrome c oxidase subunit 2" evidence="18">
    <location>
        <begin position="24"/>
        <end position="323"/>
    </location>
</feature>
<dbReference type="EMBL" id="JACSQJ010000002">
    <property type="protein sequence ID" value="MBD7987658.1"/>
    <property type="molecule type" value="Genomic_DNA"/>
</dbReference>
<dbReference type="InterPro" id="IPR008972">
    <property type="entry name" value="Cupredoxin"/>
</dbReference>
<dbReference type="Pfam" id="PF02790">
    <property type="entry name" value="COX2_TM"/>
    <property type="match status" value="1"/>
</dbReference>
<evidence type="ECO:0000256" key="3">
    <source>
        <dbReference type="ARBA" id="ARBA00022448"/>
    </source>
</evidence>
<evidence type="ECO:0000256" key="11">
    <source>
        <dbReference type="ARBA" id="ARBA00023136"/>
    </source>
</evidence>
<keyword evidence="22" id="KW-1185">Reference proteome</keyword>
<dbReference type="InterPro" id="IPR011759">
    <property type="entry name" value="Cyt_c_oxidase_su2_TM_dom"/>
</dbReference>
<evidence type="ECO:0000256" key="9">
    <source>
        <dbReference type="ARBA" id="ARBA00022989"/>
    </source>
</evidence>
<keyword evidence="3 14" id="KW-0813">Transport</keyword>
<dbReference type="NCBIfam" id="TIGR02866">
    <property type="entry name" value="CoxB"/>
    <property type="match status" value="1"/>
</dbReference>
<dbReference type="EC" id="7.1.1.9" evidence="15"/>
<feature type="compositionally biased region" description="Low complexity" evidence="16">
    <location>
        <begin position="306"/>
        <end position="323"/>
    </location>
</feature>
<keyword evidence="6 15" id="KW-0479">Metal-binding</keyword>
<organism evidence="21 22">
    <name type="scientific">Luteimonas colneyensis</name>
    <dbReference type="NCBI Taxonomy" id="2762230"/>
    <lineage>
        <taxon>Bacteria</taxon>
        <taxon>Pseudomonadati</taxon>
        <taxon>Pseudomonadota</taxon>
        <taxon>Gammaproteobacteria</taxon>
        <taxon>Lysobacterales</taxon>
        <taxon>Lysobacteraceae</taxon>
        <taxon>Luteimonas</taxon>
    </lineage>
</organism>
<keyword evidence="4 14" id="KW-0679">Respiratory chain</keyword>
<evidence type="ECO:0000256" key="16">
    <source>
        <dbReference type="SAM" id="MobiDB-lite"/>
    </source>
</evidence>
<proteinExistence type="inferred from homology"/>
<feature type="domain" description="Cytochrome oxidase subunit II copper A binding" evidence="19">
    <location>
        <begin position="123"/>
        <end position="265"/>
    </location>
</feature>
<evidence type="ECO:0000256" key="5">
    <source>
        <dbReference type="ARBA" id="ARBA00022692"/>
    </source>
</evidence>
<feature type="region of interest" description="Disordered" evidence="16">
    <location>
        <begin position="271"/>
        <end position="323"/>
    </location>
</feature>
<evidence type="ECO:0000256" key="15">
    <source>
        <dbReference type="RuleBase" id="RU004024"/>
    </source>
</evidence>
<dbReference type="PANTHER" id="PTHR22888">
    <property type="entry name" value="CYTOCHROME C OXIDASE, SUBUNIT II"/>
    <property type="match status" value="1"/>
</dbReference>
<dbReference type="InterPro" id="IPR002429">
    <property type="entry name" value="CcO_II-like_C"/>
</dbReference>
<dbReference type="InterPro" id="IPR001505">
    <property type="entry name" value="Copper_CuA"/>
</dbReference>
<comment type="subcellular location">
    <subcellularLocation>
        <location evidence="14">Cell membrane</location>
        <topology evidence="14">Multi-pass membrane protein</topology>
    </subcellularLocation>
    <subcellularLocation>
        <location evidence="1">Membrane</location>
        <topology evidence="1">Multi-pass membrane protein</topology>
    </subcellularLocation>
</comment>
<feature type="domain" description="Cytochrome oxidase subunit II transmembrane region profile" evidence="20">
    <location>
        <begin position="27"/>
        <end position="122"/>
    </location>
</feature>
<evidence type="ECO:0000256" key="10">
    <source>
        <dbReference type="ARBA" id="ARBA00023008"/>
    </source>
</evidence>
<comment type="catalytic activity">
    <reaction evidence="13 15">
        <text>4 Fe(II)-[cytochrome c] + O2 + 8 H(+)(in) = 4 Fe(III)-[cytochrome c] + 2 H2O + 4 H(+)(out)</text>
        <dbReference type="Rhea" id="RHEA:11436"/>
        <dbReference type="Rhea" id="RHEA-COMP:10350"/>
        <dbReference type="Rhea" id="RHEA-COMP:14399"/>
        <dbReference type="ChEBI" id="CHEBI:15377"/>
        <dbReference type="ChEBI" id="CHEBI:15378"/>
        <dbReference type="ChEBI" id="CHEBI:15379"/>
        <dbReference type="ChEBI" id="CHEBI:29033"/>
        <dbReference type="ChEBI" id="CHEBI:29034"/>
        <dbReference type="EC" id="7.1.1.9"/>
    </reaction>
</comment>
<dbReference type="SUPFAM" id="SSF49503">
    <property type="entry name" value="Cupredoxins"/>
    <property type="match status" value="1"/>
</dbReference>
<dbReference type="PROSITE" id="PS00078">
    <property type="entry name" value="COX2"/>
    <property type="match status" value="1"/>
</dbReference>
<keyword evidence="9 17" id="KW-1133">Transmembrane helix</keyword>
<dbReference type="PANTHER" id="PTHR22888:SF9">
    <property type="entry name" value="CYTOCHROME C OXIDASE SUBUNIT 2"/>
    <property type="match status" value="1"/>
</dbReference>
<evidence type="ECO:0000259" key="20">
    <source>
        <dbReference type="PROSITE" id="PS50999"/>
    </source>
</evidence>
<name>A0ABR8UIQ9_9GAMM</name>
<keyword evidence="10 15" id="KW-0186">Copper</keyword>
<sequence>MMQGRFSRWILALVAAAPMAAMAQVADPSRWQLNMGRGVTATSQNAYEAHMLALWICLAIGLVVFIAMGYAMFAFRKSKGAVAAKWSHHTGLEVLWTVIPVILLVIMAWPATSKLIAMYDTRESAMTVKVTGYQWMWKYDYLGEDVSITSRLDREHDRIRQAGERPDPAAHPYYLLEVDNELVVPVDTKIRFVITADDVIHSWWVPALGWKQDAVPGIVNEAWAEIREPGVYRGQCAELCGKDHGFMPIVVRAVPKDEYATWLASMKTVDTGVPTDPSLVPEGGDGNAPRSIDPDMIEDIQQGEEPTAPQAPAAASADASSAA</sequence>
<feature type="transmembrane region" description="Helical" evidence="17">
    <location>
        <begin position="52"/>
        <end position="73"/>
    </location>
</feature>
<evidence type="ECO:0000256" key="2">
    <source>
        <dbReference type="ARBA" id="ARBA00007866"/>
    </source>
</evidence>
<evidence type="ECO:0000256" key="4">
    <source>
        <dbReference type="ARBA" id="ARBA00022660"/>
    </source>
</evidence>
<keyword evidence="7" id="KW-1278">Translocase</keyword>
<dbReference type="Gene3D" id="1.10.287.90">
    <property type="match status" value="1"/>
</dbReference>
<feature type="transmembrane region" description="Helical" evidence="17">
    <location>
        <begin position="94"/>
        <end position="112"/>
    </location>
</feature>
<evidence type="ECO:0000256" key="8">
    <source>
        <dbReference type="ARBA" id="ARBA00022982"/>
    </source>
</evidence>
<gene>
    <name evidence="21" type="primary">coxB</name>
    <name evidence="21" type="ORF">H9645_06400</name>
</gene>
<accession>A0ABR8UIQ9</accession>
<dbReference type="Gene3D" id="2.60.40.420">
    <property type="entry name" value="Cupredoxins - blue copper proteins"/>
    <property type="match status" value="1"/>
</dbReference>
<comment type="function">
    <text evidence="12 15">Subunits I and II form the functional core of the enzyme complex. Electrons originating in cytochrome c are transferred via heme a and Cu(A) to the binuclear center formed by heme a3 and Cu(B).</text>
</comment>
<keyword evidence="5 14" id="KW-0812">Transmembrane</keyword>
<evidence type="ECO:0000256" key="18">
    <source>
        <dbReference type="SAM" id="SignalP"/>
    </source>
</evidence>
<comment type="caution">
    <text evidence="21">The sequence shown here is derived from an EMBL/GenBank/DDBJ whole genome shotgun (WGS) entry which is preliminary data.</text>
</comment>
<dbReference type="Proteomes" id="UP000647183">
    <property type="component" value="Unassembled WGS sequence"/>
</dbReference>
<evidence type="ECO:0000313" key="22">
    <source>
        <dbReference type="Proteomes" id="UP000647183"/>
    </source>
</evidence>
<evidence type="ECO:0000256" key="6">
    <source>
        <dbReference type="ARBA" id="ARBA00022723"/>
    </source>
</evidence>
<evidence type="ECO:0000259" key="19">
    <source>
        <dbReference type="PROSITE" id="PS50857"/>
    </source>
</evidence>
<evidence type="ECO:0000313" key="21">
    <source>
        <dbReference type="EMBL" id="MBD7987658.1"/>
    </source>
</evidence>
<keyword evidence="8 14" id="KW-0249">Electron transport</keyword>
<dbReference type="PROSITE" id="PS50857">
    <property type="entry name" value="COX2_CUA"/>
    <property type="match status" value="1"/>
</dbReference>
<dbReference type="SUPFAM" id="SSF81464">
    <property type="entry name" value="Cytochrome c oxidase subunit II-like, transmembrane region"/>
    <property type="match status" value="1"/>
</dbReference>
<reference evidence="21 22" key="1">
    <citation type="submission" date="2020-08" db="EMBL/GenBank/DDBJ databases">
        <title>A Genomic Blueprint of the Chicken Gut Microbiome.</title>
        <authorList>
            <person name="Gilroy R."/>
            <person name="Ravi A."/>
            <person name="Getino M."/>
            <person name="Pursley I."/>
            <person name="Horton D.L."/>
            <person name="Alikhan N.-F."/>
            <person name="Baker D."/>
            <person name="Gharbi K."/>
            <person name="Hall N."/>
            <person name="Watson M."/>
            <person name="Adriaenssens E.M."/>
            <person name="Foster-Nyarko E."/>
            <person name="Jarju S."/>
            <person name="Secka A."/>
            <person name="Antonio M."/>
            <person name="Oren A."/>
            <person name="Chaudhuri R."/>
            <person name="La Ragione R.M."/>
            <person name="Hildebrand F."/>
            <person name="Pallen M.J."/>
        </authorList>
    </citation>
    <scope>NUCLEOTIDE SEQUENCE [LARGE SCALE GENOMIC DNA]</scope>
    <source>
        <strain evidence="21 22">Sa2BVA3</strain>
    </source>
</reference>
<feature type="signal peptide" evidence="18">
    <location>
        <begin position="1"/>
        <end position="23"/>
    </location>
</feature>
<evidence type="ECO:0000256" key="14">
    <source>
        <dbReference type="RuleBase" id="RU000456"/>
    </source>
</evidence>
<dbReference type="RefSeq" id="WP_191728870.1">
    <property type="nucleotide sequence ID" value="NZ_JACSQJ010000002.1"/>
</dbReference>
<evidence type="ECO:0000256" key="13">
    <source>
        <dbReference type="ARBA" id="ARBA00047816"/>
    </source>
</evidence>